<protein>
    <submittedName>
        <fullName evidence="1">PPUP511</fullName>
    </submittedName>
</protein>
<dbReference type="SUPFAM" id="SSF48452">
    <property type="entry name" value="TPR-like"/>
    <property type="match status" value="1"/>
</dbReference>
<sequence>MYLSLDEFWGIWLLTKVNETDSIETLTALLKGDLDKALERLKQNQSPLSNLHHYTLHGKYLQTLGKLSESIQMYTRAIKQDHCWAAVAYYNRAFASLTEQNRNQKPDCLNRALEDLQNALQSVELYCEQLEVTRSHVTQQTPVSRRTDDRFEKHSKARIRVLVLLKANIKEA</sequence>
<feature type="non-terminal residue" evidence="1">
    <location>
        <position position="172"/>
    </location>
</feature>
<proteinExistence type="predicted"/>
<reference evidence="1" key="1">
    <citation type="submission" date="2014-12" db="EMBL/GenBank/DDBJ databases">
        <title>Parallel Evolution in Life History Adaptation Evident in the Tissue-Specific Poeciliopsis prolifica transcriptome.</title>
        <authorList>
            <person name="Jue N.K."/>
            <person name="Foley R.J."/>
            <person name="Obergfell C."/>
            <person name="Reznick D.N."/>
            <person name="O'Neill R.J."/>
            <person name="O'Neill M.J."/>
        </authorList>
    </citation>
    <scope>NUCLEOTIDE SEQUENCE</scope>
</reference>
<dbReference type="Gene3D" id="1.25.40.10">
    <property type="entry name" value="Tetratricopeptide repeat domain"/>
    <property type="match status" value="1"/>
</dbReference>
<gene>
    <name evidence="1" type="primary">PPUP511</name>
</gene>
<evidence type="ECO:0000313" key="1">
    <source>
        <dbReference type="EMBL" id="JAO04955.1"/>
    </source>
</evidence>
<name>A0A0S7ENF9_9TELE</name>
<dbReference type="InterPro" id="IPR011990">
    <property type="entry name" value="TPR-like_helical_dom_sf"/>
</dbReference>
<dbReference type="AlphaFoldDB" id="A0A0S7ENF9"/>
<organism evidence="1">
    <name type="scientific">Poeciliopsis prolifica</name>
    <name type="common">blackstripe livebearer</name>
    <dbReference type="NCBI Taxonomy" id="188132"/>
    <lineage>
        <taxon>Eukaryota</taxon>
        <taxon>Metazoa</taxon>
        <taxon>Chordata</taxon>
        <taxon>Craniata</taxon>
        <taxon>Vertebrata</taxon>
        <taxon>Euteleostomi</taxon>
        <taxon>Actinopterygii</taxon>
        <taxon>Neopterygii</taxon>
        <taxon>Teleostei</taxon>
        <taxon>Neoteleostei</taxon>
        <taxon>Acanthomorphata</taxon>
        <taxon>Ovalentaria</taxon>
        <taxon>Atherinomorphae</taxon>
        <taxon>Cyprinodontiformes</taxon>
        <taxon>Poeciliidae</taxon>
        <taxon>Poeciliinae</taxon>
        <taxon>Poeciliopsis</taxon>
    </lineage>
</organism>
<accession>A0A0S7ENF9</accession>
<dbReference type="EMBL" id="GBYX01476722">
    <property type="protein sequence ID" value="JAO04955.1"/>
    <property type="molecule type" value="Transcribed_RNA"/>
</dbReference>